<dbReference type="EMBL" id="PVQB02000804">
    <property type="protein sequence ID" value="KAF4333627.1"/>
    <property type="molecule type" value="Genomic_DNA"/>
</dbReference>
<protein>
    <submittedName>
        <fullName evidence="2">Uncharacterized protein</fullName>
    </submittedName>
</protein>
<feature type="region of interest" description="Disordered" evidence="1">
    <location>
        <begin position="276"/>
        <end position="329"/>
    </location>
</feature>
<dbReference type="Proteomes" id="UP000730481">
    <property type="component" value="Unassembled WGS sequence"/>
</dbReference>
<name>A0A9P5DPI4_9HYPO</name>
<reference evidence="2" key="2">
    <citation type="submission" date="2020-02" db="EMBL/GenBank/DDBJ databases">
        <title>Identification and distribution of gene clusters putatively required for synthesis of sphingolipid metabolism inhibitors in phylogenetically diverse species of the filamentous fungus Fusarium.</title>
        <authorList>
            <person name="Kim H.-S."/>
            <person name="Busman M."/>
            <person name="Brown D.W."/>
            <person name="Divon H."/>
            <person name="Uhlig S."/>
            <person name="Proctor R.H."/>
        </authorList>
    </citation>
    <scope>NUCLEOTIDE SEQUENCE</scope>
    <source>
        <strain evidence="2">NRRL 25174</strain>
    </source>
</reference>
<organism evidence="2 3">
    <name type="scientific">Fusarium beomiforme</name>
    <dbReference type="NCBI Taxonomy" id="44412"/>
    <lineage>
        <taxon>Eukaryota</taxon>
        <taxon>Fungi</taxon>
        <taxon>Dikarya</taxon>
        <taxon>Ascomycota</taxon>
        <taxon>Pezizomycotina</taxon>
        <taxon>Sordariomycetes</taxon>
        <taxon>Hypocreomycetidae</taxon>
        <taxon>Hypocreales</taxon>
        <taxon>Nectriaceae</taxon>
        <taxon>Fusarium</taxon>
        <taxon>Fusarium burgessii species complex</taxon>
    </lineage>
</organism>
<feature type="region of interest" description="Disordered" evidence="1">
    <location>
        <begin position="148"/>
        <end position="252"/>
    </location>
</feature>
<dbReference type="AlphaFoldDB" id="A0A9P5DPI4"/>
<feature type="compositionally biased region" description="Basic and acidic residues" evidence="1">
    <location>
        <begin position="238"/>
        <end position="250"/>
    </location>
</feature>
<comment type="caution">
    <text evidence="2">The sequence shown here is derived from an EMBL/GenBank/DDBJ whole genome shotgun (WGS) entry which is preliminary data.</text>
</comment>
<dbReference type="OrthoDB" id="4366798at2759"/>
<feature type="compositionally biased region" description="Basic residues" evidence="1">
    <location>
        <begin position="281"/>
        <end position="291"/>
    </location>
</feature>
<feature type="compositionally biased region" description="Polar residues" evidence="1">
    <location>
        <begin position="187"/>
        <end position="202"/>
    </location>
</feature>
<sequence>MDDPASTWPAWKFDMKREDLSTNLHDQYNTYLAPIQSPEAFYHDISEIAHTAHSVEEFHHLAHDRRQQRLDELNQALESASFEIIGNPNLIETPQWEHAIRLFQSNSLDSLVRYFASYLPYDHRWRPLPQDSALSDADSRDTLRRVTGRKPLAANETSQLNIQTLPSTPTKLQSSRISGSRTREMNESLQTSQITAFNPSEESTMKAAQPQMHTSSATRKESQVSAGAVLSNSSTVETVKRSGGEMHGETAGKTARPCINLSSTRAAFECIHSRSQGRQSFHYHKKPKRTSMRPSTNSPPPSDLGFLAVPGENVGIEHRSGIDLKRKRS</sequence>
<evidence type="ECO:0000256" key="1">
    <source>
        <dbReference type="SAM" id="MobiDB-lite"/>
    </source>
</evidence>
<proteinExistence type="predicted"/>
<gene>
    <name evidence="2" type="ORF">FBEOM_12546</name>
</gene>
<feature type="compositionally biased region" description="Polar residues" evidence="1">
    <location>
        <begin position="155"/>
        <end position="180"/>
    </location>
</feature>
<evidence type="ECO:0000313" key="3">
    <source>
        <dbReference type="Proteomes" id="UP000730481"/>
    </source>
</evidence>
<feature type="compositionally biased region" description="Basic and acidic residues" evidence="1">
    <location>
        <begin position="315"/>
        <end position="329"/>
    </location>
</feature>
<accession>A0A9P5DPI4</accession>
<keyword evidence="3" id="KW-1185">Reference proteome</keyword>
<evidence type="ECO:0000313" key="2">
    <source>
        <dbReference type="EMBL" id="KAF4333627.1"/>
    </source>
</evidence>
<reference evidence="2" key="1">
    <citation type="journal article" date="2017" name="Mycologia">
        <title>Fusarium algeriense, sp. nov., a novel toxigenic crown rot pathogen of durum wheat from Algeria is nested in the Fusarium burgessii species complex.</title>
        <authorList>
            <person name="Laraba I."/>
            <person name="Keddad A."/>
            <person name="Boureghda H."/>
            <person name="Abdallah N."/>
            <person name="Vaughan M.M."/>
            <person name="Proctor R.H."/>
            <person name="Busman M."/>
            <person name="O'Donnell K."/>
        </authorList>
    </citation>
    <scope>NUCLEOTIDE SEQUENCE</scope>
    <source>
        <strain evidence="2">NRRL 25174</strain>
    </source>
</reference>